<evidence type="ECO:0000256" key="1">
    <source>
        <dbReference type="SAM" id="MobiDB-lite"/>
    </source>
</evidence>
<dbReference type="EMBL" id="CAWYQH010000163">
    <property type="protein sequence ID" value="CAK8696633.1"/>
    <property type="molecule type" value="Genomic_DNA"/>
</dbReference>
<evidence type="ECO:0000313" key="3">
    <source>
        <dbReference type="Proteomes" id="UP001642483"/>
    </source>
</evidence>
<feature type="region of interest" description="Disordered" evidence="1">
    <location>
        <begin position="27"/>
        <end position="49"/>
    </location>
</feature>
<feature type="region of interest" description="Disordered" evidence="1">
    <location>
        <begin position="62"/>
        <end position="81"/>
    </location>
</feature>
<sequence>MSAPAIRQPTRVVAKLETSTNALRVSTGARHVDPGPHDELPVRPPLGRTPIRRIQTRRCPMFRSPAPQSSQIDPSSPPQNQLLAEGAVDIAPQPGKKCDVSVSLRNV</sequence>
<name>A0ABP0GZR4_CLALP</name>
<keyword evidence="3" id="KW-1185">Reference proteome</keyword>
<feature type="compositionally biased region" description="Low complexity" evidence="1">
    <location>
        <begin position="64"/>
        <end position="81"/>
    </location>
</feature>
<feature type="region of interest" description="Disordered" evidence="1">
    <location>
        <begin position="86"/>
        <end position="107"/>
    </location>
</feature>
<organism evidence="2 3">
    <name type="scientific">Clavelina lepadiformis</name>
    <name type="common">Light-bulb sea squirt</name>
    <name type="synonym">Ascidia lepadiformis</name>
    <dbReference type="NCBI Taxonomy" id="159417"/>
    <lineage>
        <taxon>Eukaryota</taxon>
        <taxon>Metazoa</taxon>
        <taxon>Chordata</taxon>
        <taxon>Tunicata</taxon>
        <taxon>Ascidiacea</taxon>
        <taxon>Aplousobranchia</taxon>
        <taxon>Clavelinidae</taxon>
        <taxon>Clavelina</taxon>
    </lineage>
</organism>
<proteinExistence type="predicted"/>
<gene>
    <name evidence="2" type="ORF">CVLEPA_LOCUS29788</name>
</gene>
<protein>
    <submittedName>
        <fullName evidence="2">Uncharacterized protein</fullName>
    </submittedName>
</protein>
<accession>A0ABP0GZR4</accession>
<dbReference type="Proteomes" id="UP001642483">
    <property type="component" value="Unassembled WGS sequence"/>
</dbReference>
<feature type="compositionally biased region" description="Basic and acidic residues" evidence="1">
    <location>
        <begin position="30"/>
        <end position="41"/>
    </location>
</feature>
<evidence type="ECO:0000313" key="2">
    <source>
        <dbReference type="EMBL" id="CAK8696633.1"/>
    </source>
</evidence>
<reference evidence="2 3" key="1">
    <citation type="submission" date="2024-02" db="EMBL/GenBank/DDBJ databases">
        <authorList>
            <person name="Daric V."/>
            <person name="Darras S."/>
        </authorList>
    </citation>
    <scope>NUCLEOTIDE SEQUENCE [LARGE SCALE GENOMIC DNA]</scope>
</reference>
<comment type="caution">
    <text evidence="2">The sequence shown here is derived from an EMBL/GenBank/DDBJ whole genome shotgun (WGS) entry which is preliminary data.</text>
</comment>